<proteinExistence type="predicted"/>
<keyword evidence="2" id="KW-1185">Reference proteome</keyword>
<dbReference type="InterPro" id="IPR045527">
    <property type="entry name" value="DUF6470"/>
</dbReference>
<evidence type="ECO:0000313" key="2">
    <source>
        <dbReference type="Proteomes" id="UP000605259"/>
    </source>
</evidence>
<dbReference type="AlphaFoldDB" id="A0A917EUD1"/>
<reference evidence="1" key="1">
    <citation type="journal article" date="2014" name="Int. J. Syst. Evol. Microbiol.">
        <title>Complete genome sequence of Corynebacterium casei LMG S-19264T (=DSM 44701T), isolated from a smear-ripened cheese.</title>
        <authorList>
            <consortium name="US DOE Joint Genome Institute (JGI-PGF)"/>
            <person name="Walter F."/>
            <person name="Albersmeier A."/>
            <person name="Kalinowski J."/>
            <person name="Ruckert C."/>
        </authorList>
    </citation>
    <scope>NUCLEOTIDE SEQUENCE</scope>
    <source>
        <strain evidence="1">CGMCC 1.12698</strain>
    </source>
</reference>
<dbReference type="Proteomes" id="UP000605259">
    <property type="component" value="Unassembled WGS sequence"/>
</dbReference>
<evidence type="ECO:0008006" key="3">
    <source>
        <dbReference type="Google" id="ProtNLM"/>
    </source>
</evidence>
<name>A0A917EUD1_9BACI</name>
<comment type="caution">
    <text evidence="1">The sequence shown here is derived from an EMBL/GenBank/DDBJ whole genome shotgun (WGS) entry which is preliminary data.</text>
</comment>
<accession>A0A917EUD1</accession>
<dbReference type="RefSeq" id="WP_188390094.1">
    <property type="nucleotide sequence ID" value="NZ_BMFK01000009.1"/>
</dbReference>
<dbReference type="EMBL" id="BMFK01000009">
    <property type="protein sequence ID" value="GGE84915.1"/>
    <property type="molecule type" value="Genomic_DNA"/>
</dbReference>
<reference evidence="1" key="2">
    <citation type="submission" date="2020-09" db="EMBL/GenBank/DDBJ databases">
        <authorList>
            <person name="Sun Q."/>
            <person name="Zhou Y."/>
        </authorList>
    </citation>
    <scope>NUCLEOTIDE SEQUENCE</scope>
    <source>
        <strain evidence="1">CGMCC 1.12698</strain>
    </source>
</reference>
<sequence>MNLSQIRIQSTPIQHRINIEKPVQDIQQPKAELQIEQAKSKLNIETEKSELTIDSQQARDEIDLKSIRTRIEEHAQLGYKAWLDAIGKMSSQGDELMRIENRGNVIAAQAEENGSAPIYDTNIAFIPSYGSVKINYKPAKVNISFDTTPANIQVKLNKPILNYTPGKVTGSIERWNSLQIDYTGVTIDVTK</sequence>
<evidence type="ECO:0000313" key="1">
    <source>
        <dbReference type="EMBL" id="GGE84915.1"/>
    </source>
</evidence>
<dbReference type="Pfam" id="PF20074">
    <property type="entry name" value="DUF6470"/>
    <property type="match status" value="1"/>
</dbReference>
<gene>
    <name evidence="1" type="primary">yviE</name>
    <name evidence="1" type="ORF">GCM10007140_38040</name>
</gene>
<organism evidence="1 2">
    <name type="scientific">Priestia taiwanensis</name>
    <dbReference type="NCBI Taxonomy" id="1347902"/>
    <lineage>
        <taxon>Bacteria</taxon>
        <taxon>Bacillati</taxon>
        <taxon>Bacillota</taxon>
        <taxon>Bacilli</taxon>
        <taxon>Bacillales</taxon>
        <taxon>Bacillaceae</taxon>
        <taxon>Priestia</taxon>
    </lineage>
</organism>
<protein>
    <recommendedName>
        <fullName evidence="3">YviE</fullName>
    </recommendedName>
</protein>